<dbReference type="AlphaFoldDB" id="A0A9X3EP09"/>
<dbReference type="Pfam" id="PF01638">
    <property type="entry name" value="HxlR"/>
    <property type="match status" value="1"/>
</dbReference>
<dbReference type="PANTHER" id="PTHR33204">
    <property type="entry name" value="TRANSCRIPTIONAL REGULATOR, MARR FAMILY"/>
    <property type="match status" value="1"/>
</dbReference>
<keyword evidence="2" id="KW-0238">DNA-binding</keyword>
<evidence type="ECO:0000256" key="3">
    <source>
        <dbReference type="ARBA" id="ARBA00023163"/>
    </source>
</evidence>
<gene>
    <name evidence="6" type="ORF">OV079_16980</name>
</gene>
<comment type="caution">
    <text evidence="6">The sequence shown here is derived from an EMBL/GenBank/DDBJ whole genome shotgun (WGS) entry which is preliminary data.</text>
</comment>
<dbReference type="RefSeq" id="WP_267769811.1">
    <property type="nucleotide sequence ID" value="NZ_JAPNKE010000002.1"/>
</dbReference>
<keyword evidence="1" id="KW-0805">Transcription regulation</keyword>
<feature type="region of interest" description="Disordered" evidence="4">
    <location>
        <begin position="90"/>
        <end position="188"/>
    </location>
</feature>
<keyword evidence="3" id="KW-0804">Transcription</keyword>
<dbReference type="PANTHER" id="PTHR33204:SF18">
    <property type="entry name" value="TRANSCRIPTIONAL REGULATORY PROTEIN"/>
    <property type="match status" value="1"/>
</dbReference>
<dbReference type="PROSITE" id="PS51118">
    <property type="entry name" value="HTH_HXLR"/>
    <property type="match status" value="1"/>
</dbReference>
<dbReference type="SUPFAM" id="SSF46785">
    <property type="entry name" value="Winged helix' DNA-binding domain"/>
    <property type="match status" value="1"/>
</dbReference>
<feature type="region of interest" description="Disordered" evidence="4">
    <location>
        <begin position="1"/>
        <end position="22"/>
    </location>
</feature>
<evidence type="ECO:0000256" key="2">
    <source>
        <dbReference type="ARBA" id="ARBA00023125"/>
    </source>
</evidence>
<evidence type="ECO:0000256" key="1">
    <source>
        <dbReference type="ARBA" id="ARBA00023015"/>
    </source>
</evidence>
<accession>A0A9X3EP09</accession>
<evidence type="ECO:0000256" key="4">
    <source>
        <dbReference type="SAM" id="MobiDB-lite"/>
    </source>
</evidence>
<dbReference type="InterPro" id="IPR002577">
    <property type="entry name" value="HTH_HxlR"/>
</dbReference>
<dbReference type="InterPro" id="IPR036388">
    <property type="entry name" value="WH-like_DNA-bd_sf"/>
</dbReference>
<feature type="domain" description="HTH hxlR-type" evidence="5">
    <location>
        <begin position="1"/>
        <end position="93"/>
    </location>
</feature>
<reference evidence="6" key="1">
    <citation type="submission" date="2022-11" db="EMBL/GenBank/DDBJ databases">
        <title>Minimal conservation of predation-associated metabolite biosynthetic gene clusters underscores biosynthetic potential of Myxococcota including descriptions for ten novel species: Archangium lansinium sp. nov., Myxococcus landrumus sp. nov., Nannocystis bai.</title>
        <authorList>
            <person name="Ahearne A."/>
            <person name="Stevens C."/>
            <person name="Phillips K."/>
        </authorList>
    </citation>
    <scope>NUCLEOTIDE SEQUENCE</scope>
    <source>
        <strain evidence="6">Na p29</strain>
    </source>
</reference>
<feature type="compositionally biased region" description="Low complexity" evidence="4">
    <location>
        <begin position="105"/>
        <end position="152"/>
    </location>
</feature>
<keyword evidence="7" id="KW-1185">Reference proteome</keyword>
<evidence type="ECO:0000313" key="6">
    <source>
        <dbReference type="EMBL" id="MCY1007220.1"/>
    </source>
</evidence>
<organism evidence="6 7">
    <name type="scientific">Nannocystis pusilla</name>
    <dbReference type="NCBI Taxonomy" id="889268"/>
    <lineage>
        <taxon>Bacteria</taxon>
        <taxon>Pseudomonadati</taxon>
        <taxon>Myxococcota</taxon>
        <taxon>Polyangia</taxon>
        <taxon>Nannocystales</taxon>
        <taxon>Nannocystaceae</taxon>
        <taxon>Nannocystis</taxon>
    </lineage>
</organism>
<proteinExistence type="predicted"/>
<dbReference type="Proteomes" id="UP001150924">
    <property type="component" value="Unassembled WGS sequence"/>
</dbReference>
<dbReference type="InterPro" id="IPR036390">
    <property type="entry name" value="WH_DNA-bd_sf"/>
</dbReference>
<evidence type="ECO:0000313" key="7">
    <source>
        <dbReference type="Proteomes" id="UP001150924"/>
    </source>
</evidence>
<dbReference type="EMBL" id="JAPNKE010000002">
    <property type="protein sequence ID" value="MCY1007220.1"/>
    <property type="molecule type" value="Genomic_DNA"/>
</dbReference>
<name>A0A9X3EP09_9BACT</name>
<dbReference type="GO" id="GO:0003677">
    <property type="term" value="F:DNA binding"/>
    <property type="evidence" value="ECO:0007669"/>
    <property type="project" value="UniProtKB-KW"/>
</dbReference>
<sequence>MPAASPGTPDAQKRTKRLANNNFTDLLRGLPRIPTHALSPRLEELEQADAVRRRLLPRPGGAIVYELTERGRALEPAVLALGPRGAPLLGEPGADEIVTADPRVTASRTTSTPRPRAASTSATRCEPASSWSTRASTTARSLRPRARSPTPTWSSRQIGPRARCWPVSWPPPMRLPAERSGSTAARRC</sequence>
<protein>
    <submittedName>
        <fullName evidence="6">Winged helix-turn-helix transcriptional regulator</fullName>
    </submittedName>
</protein>
<evidence type="ECO:0000259" key="5">
    <source>
        <dbReference type="PROSITE" id="PS51118"/>
    </source>
</evidence>
<dbReference type="Gene3D" id="1.10.10.10">
    <property type="entry name" value="Winged helix-like DNA-binding domain superfamily/Winged helix DNA-binding domain"/>
    <property type="match status" value="1"/>
</dbReference>